<feature type="disulfide bond" evidence="7">
    <location>
        <begin position="1904"/>
        <end position="1913"/>
    </location>
</feature>
<evidence type="ECO:0000259" key="10">
    <source>
        <dbReference type="PROSITE" id="PS50025"/>
    </source>
</evidence>
<feature type="disulfide bond" evidence="7">
    <location>
        <begin position="1374"/>
        <end position="1391"/>
    </location>
</feature>
<feature type="disulfide bond" evidence="7">
    <location>
        <begin position="1932"/>
        <end position="1949"/>
    </location>
</feature>
<dbReference type="SUPFAM" id="SSF49899">
    <property type="entry name" value="Concanavalin A-like lectins/glucanases"/>
    <property type="match status" value="5"/>
</dbReference>
<feature type="disulfide bond" evidence="7">
    <location>
        <begin position="1999"/>
        <end position="2008"/>
    </location>
</feature>
<dbReference type="PANTHER" id="PTHR10574:SF406">
    <property type="entry name" value="LAMININ SUBUNIT ALPHA 5"/>
    <property type="match status" value="1"/>
</dbReference>
<proteinExistence type="predicted"/>
<keyword evidence="8" id="KW-0175">Coiled coil</keyword>
<protein>
    <submittedName>
        <fullName evidence="15">Laminin subunit alpha isoform X2</fullName>
    </submittedName>
</protein>
<dbReference type="InterPro" id="IPR000034">
    <property type="entry name" value="Laminin_IV"/>
</dbReference>
<dbReference type="SMART" id="SM00281">
    <property type="entry name" value="LamB"/>
    <property type="match status" value="1"/>
</dbReference>
<dbReference type="PANTHER" id="PTHR10574">
    <property type="entry name" value="NETRIN/LAMININ-RELATED"/>
    <property type="match status" value="1"/>
</dbReference>
<name>A0ABM4B4U8_HYDVU</name>
<evidence type="ECO:0000313" key="15">
    <source>
        <dbReference type="RefSeq" id="XP_065643863.1"/>
    </source>
</evidence>
<dbReference type="PROSITE" id="PS51115">
    <property type="entry name" value="LAMININ_IVA"/>
    <property type="match status" value="1"/>
</dbReference>
<feature type="disulfide bond" evidence="7">
    <location>
        <begin position="1850"/>
        <end position="1859"/>
    </location>
</feature>
<keyword evidence="4" id="KW-0325">Glycoprotein</keyword>
<dbReference type="InterPro" id="IPR050440">
    <property type="entry name" value="Laminin/Netrin_ECM"/>
</dbReference>
<dbReference type="Pfam" id="PF00052">
    <property type="entry name" value="Laminin_B"/>
    <property type="match status" value="1"/>
</dbReference>
<feature type="coiled-coil region" evidence="8">
    <location>
        <begin position="2170"/>
        <end position="2229"/>
    </location>
</feature>
<dbReference type="SMART" id="SM00180">
    <property type="entry name" value="EGF_Lam"/>
    <property type="match status" value="21"/>
</dbReference>
<gene>
    <name evidence="15" type="primary">LOC100200618</name>
</gene>
<feature type="disulfide bond" evidence="7">
    <location>
        <begin position="1510"/>
        <end position="1527"/>
    </location>
</feature>
<evidence type="ECO:0000256" key="2">
    <source>
        <dbReference type="ARBA" id="ARBA00022737"/>
    </source>
</evidence>
<evidence type="ECO:0000256" key="1">
    <source>
        <dbReference type="ARBA" id="ARBA00022729"/>
    </source>
</evidence>
<feature type="coiled-coil region" evidence="8">
    <location>
        <begin position="2556"/>
        <end position="2594"/>
    </location>
</feature>
<evidence type="ECO:0000313" key="14">
    <source>
        <dbReference type="Proteomes" id="UP001652625"/>
    </source>
</evidence>
<sequence>MLLIFILLDVVFSQTVLEPAYFDIAKGKSITASATCGEDYNPPRGEPGELYCTLAGIPGKFGIKGLSCSHCVPGDIGSSDGKDSKDHNIRNANDGSNRWWQSPPLSRSLKYKQVNVTIDLGQLFHVAYVIIKSANSPRPGVWSLERSSDGGKTYTPWHHFASSSSECKSYFGIDPYLPIVRDDTVICSTEYSSIPPFENGEIHISLINGRPGASNFSYSKTLQEWTSASNIRFRFMDIKTLLDDLLPLSLQDPTVTRRYYYSIKDISIGGRCMCNGFSDECRPTDVIGQYKCDCQYNSYGPRCEECKPGFVQKKWRTRRDKDDFVCEKCNCHEHTEDCEYNEDIEQRKLSLDINGVYSGGGVCKNCQHNTDGINCEKCKPFFYRPSGVKVTDVNTCQACNCDTQFSTGLCAEGTGQCECKPQYTGRFCKECNNGFHSYPKCIPCECNVKGSLDGQCALNPETGCQCKRGFGGKFCDECLPGYFGFPSCQPCNCITRFGAVDGNCNRTSGQCKCKFGFSGRSCEKCDSGFYLFPYCKECGCDVAKTLDTVCAPGNGKCDCKPGYDGEKCETCAPMFYGHPACFNCECSVAGSQTPVCDIDSGECACRPNFAGLKCDRCAPGFYGYPSCAPCNCSIEGARSTVCNEVTGDCNCKTTYTSRQCNKCTRGFYGFPFCKQCNCNPAGTDSGQEGWSGDCSTNNDGQCVCKKNVQGLECSECKAGFFNLQESDDLGCESCGCFQPGTNNGITSCSANGNCACKVFVDGNKCKNCLPGYYKLEEKNFFGCEGCDCDEGGSLNSNCLNGQCFCKPNIVGEKCDRPAANFYFSTLWHIKSEVEDGKTKDGDAVRFDYQESSFPGYSWKGYVPINDVQQSVVIDLNVKKESKYQVLFKYALNQIQPIVGNIRIFKGSQEHQGLINFPSTQRSTVIKTSISLVKESSGSPKYFTLEPGKWKVEFTSQVSALLLDYIVLVPQEYAQPKTLTKRVQNPCDATKIERFCNIYQYVPFEKQQGYITIQAEDPTVLSKKTVVPFFNDSKILEKLDYQAMVQFSPEFKNHDIVFQFKNLGKYVVVLQYFHDGESEKYLDIYIRSRTGIQQGKSWLYKCPYTFGCRQVVLDRDFMDVNVFEISDYKTHMLTIIPRQDATFGLDAITFIPLDEWNLDTVTPQLYCTAKNLKCIPTKFDVPKNSRIVVPDNVEGEPRPSYIIDPDVKVKYLEPGTNSFDITDLKPGRYHLMVHYYQPNHQSFDVSTGIYSDRNSIQPGTLHMKHCPNLNGCREMMKQTETKDVFLFESNRARLRFDIPMKKNGWIEKVYLIPENSESLNQPDLYQGQPITLSDEFNDICTKNFYDINESSSEFCKKAVFTLTSNFNNGALSCECNEQGSMSLQCSELGGQCPCKENIIGRTCTRCKMGFYGFPNCKPCSCSNCDPVSGRCSCPPGVEGDNCDRCMKGTFGFDPVIGCQPCSCDSTGTIDNNTTCNVVTGQCKCKKNFGSRKCSECEKGFFNYPLCQECDCHSAGLKGEKCDAVTGDCICQDSVVGTRCDECMKGYFKTKSEKGEQLCLKCWCSGHTTECKEAQVYRGVAVTGSKWTISNVNQSVFQLPLGKLVTSFSEKSSPNMIYWISPQEYLGNHVESYGGSFVYNFRYTTKMTSQTLNELPDVIIQGNGLSIKNKKQNPRYANQDNTFTFPLVENEWLLDDVYPVSRIQLLDILAKISSVKIRATHDANIATSLLWNVTLDSSNINGEEMVFGIEECICPDGYTGLGCTKCSPGYSMQANGTCGKCDCMGRSDNCDAETGVCQDCVGNFFGNHCQECKPGFYGKDCAPCPCPSVHLTGNFADSCEISLNTSELICKCKQGYVGAKCENCADGYYGNPTKPGGSCKLCSCSGNVNLNLSGNCDPVTGTCKKCLNNTDGDHCEKCKSGFYGEIDNCKDCVCNNCGSSGISCSSNTGQCQCKTNVEGKQCDRCKPQTWNFNSCQGCQDCNCGLASESKDCDALTGECKCLPTVEGKKCDWCKLGYFNYSLSGCQKCSCPNGGYCDVITGSCDCDLSENKCSLCPPGYIIENNSCVECDSCVQNTLNKVNQLMKNIKLVEESVYSSGSISQSSLSEINDTLQRLLVNEKIFSDDFETLKKATGFKNMGTKPDDTKMHTVSEFKGCFFEVEESCPPTLAKVLLSTEAKLNLTEKNVVQLEEDAYKTSRNASDTKERAEEILARLNLLIKDVENTLLSANDTLGNIKIGEVDAEKVLADAKKILEEIKGRNFTQTISAADKESNFSINNKKVSDELKQTALNTSKRAENFNDTFQDFLAAFINIKKESQRALLISQNATDLILLAKSFNIKSLLEMASNLSKDINITIENADEILKNGEKALVVAELVYTEFYNKTGVLGELIKRLRALVDDLRNSLVISTPTVHQAVEHAKALKELADKLKRLLQDTQMFAEAALRAAKVYANIVDAIYEALDAAKLANSSTFNAQDKALQAKENAVSSKSKSEAIAFEGSELKAKVDDVKISLDGIKKRLADIKKLREGIEKRVLNVKEDFQIFDAQNDTDSKVNSLKTQEKEVRNITENAKAKMAEIKNNIDSDKKTVKGVQNELDDIGKLLSKAVDEVNKVVDVIPGLKSSVDELNLKHQELDETIKNNITNSIEYIKFLIQNAHYVANIMPLAMTFSNTSELVLNSPQAAVDPSVYNEISLVFKTSADNGLLFFIGNQQEPDKHGFLAMEIVNLKLNFHFRLNSGSTRTLISKKVLVKDIFYSLNVKRSFGDAVLVVKEFSITQVLPSEEDKMSSFVELPILSLEKNDLLVGGLPEGVKASSSLKSRTFQGCIDKLVFSNQLLGLWNWKSAQNVYECKYQRESSKGQYMLNGDGFLQFTGKDMELSRVKISFATIEEDGLIMLAINPPDKNFYSLEIKNGYVLSKFDFGSGLKELNHTIFGKLNDGQIQNLTILTKAKTQVVYGKVIDPFTYPKNPNLASTSIFLGGVPMRTYMPIEGLTTKGFVGYIGALKLRASDLNNATTYSNVTDSVEPLFGHTASFPSTEANMEVTGCAFQTTFSIGFSFQTYQPTANLLYTASKENHLRVFLEDNQVNVEIKIGEALKSLAVEVSSGVSDGIWHTVSLYFEKDSRTVYLGIDKIYTTAIFDANVEFNFGEKIIIGRNYQSMNGFLGNFRQLYCDLNEIDMMGGQLFNGARIDSLLFDPPLPLVSPVQLKTTDGSSLVTQYQSTTASAKKTEPVKETNSLSDGYTSNPPPITESPHSTTESTLLTTKLYTSSISPFEKTSSSSILTSETTKTTLKSSTLITNVKATESTAATSPVTGITISTTTPFIDTTILTTTPLVDATISTTTPLVDTTTLASTTTDKVTTISLTSLETSSTTITTVATTTTTTTAAAVESTLPATTEALTENGDVATTSDLVSSIVEEKCMPSFEVYPDAVAFGMEAESYVEFSVQLAILNQRSEFEFYFYTVEPNSLLLTVNMKDQDYEAIFMKDGKVNYLFNAGAGPVTITSDEAYNDGKWHKVYQKREKAISYLRIDDGVLKEGQVLKATSVDGIQKVWMGGYPKGTALPKQSNLKSQDPFKGGMRGFKLFNEALVPALSIGTTNASNGLTIISGIHFGDKGGFVAKSKTKTKKVASDFKLSLDVQSVRKAGYLFYVYGGSDFLSLQIKNDGVIAARCNNGGGEFSVVLDPPTSICSGNFHNIELVKKGRTLTLSIGDLTNSTISDSTQSMSDTTSSFYFGGLPADKQLTIVGYVPFSGCINNVKINEENISFLTNVVKTGAVMQGCA</sequence>
<evidence type="ECO:0000256" key="3">
    <source>
        <dbReference type="ARBA" id="ARBA00023157"/>
    </source>
</evidence>
<keyword evidence="3 7" id="KW-1015">Disulfide bond</keyword>
<dbReference type="SMART" id="SM00282">
    <property type="entry name" value="LamG"/>
    <property type="match status" value="5"/>
</dbReference>
<feature type="disulfide bond" evidence="7">
    <location>
        <begin position="1529"/>
        <end position="1538"/>
    </location>
</feature>
<feature type="disulfide bond" evidence="7">
    <location>
        <begin position="513"/>
        <end position="522"/>
    </location>
</feature>
<dbReference type="InterPro" id="IPR001791">
    <property type="entry name" value="Laminin_G"/>
</dbReference>
<feature type="domain" description="Laminin EGF-like" evidence="11">
    <location>
        <begin position="1880"/>
        <end position="1929"/>
    </location>
</feature>
<feature type="disulfide bond" evidence="7">
    <location>
        <begin position="1930"/>
        <end position="1942"/>
    </location>
</feature>
<accession>A0ABM4B4U8</accession>
<feature type="disulfide bond" evidence="7">
    <location>
        <begin position="632"/>
        <end position="649"/>
    </location>
</feature>
<feature type="domain" description="Laminin IV type A" evidence="12">
    <location>
        <begin position="1580"/>
        <end position="1749"/>
    </location>
</feature>
<dbReference type="Proteomes" id="UP001652625">
    <property type="component" value="Chromosome 01"/>
</dbReference>
<feature type="disulfide bond" evidence="7">
    <location>
        <begin position="1508"/>
        <end position="1520"/>
    </location>
</feature>
<feature type="disulfide bond" evidence="7">
    <location>
        <begin position="419"/>
        <end position="428"/>
    </location>
</feature>
<keyword evidence="2" id="KW-0677">Repeat</keyword>
<dbReference type="PROSITE" id="PS51117">
    <property type="entry name" value="LAMININ_NTER"/>
    <property type="match status" value="1"/>
</dbReference>
<dbReference type="InterPro" id="IPR002049">
    <property type="entry name" value="LE_dom"/>
</dbReference>
<feature type="domain" description="Laminin G" evidence="10">
    <location>
        <begin position="3031"/>
        <end position="3191"/>
    </location>
</feature>
<dbReference type="Pfam" id="PF00053">
    <property type="entry name" value="EGF_laminin"/>
    <property type="match status" value="18"/>
</dbReference>
<dbReference type="PROSITE" id="PS00022">
    <property type="entry name" value="EGF_1"/>
    <property type="match status" value="1"/>
</dbReference>
<feature type="domain" description="Laminin G" evidence="10">
    <location>
        <begin position="2857"/>
        <end position="3045"/>
    </location>
</feature>
<feature type="disulfide bond" evidence="7">
    <location>
        <begin position="651"/>
        <end position="660"/>
    </location>
</feature>
<reference evidence="15" key="2">
    <citation type="submission" date="2025-08" db="UniProtKB">
        <authorList>
            <consortium name="RefSeq"/>
        </authorList>
    </citation>
    <scope>IDENTIFICATION</scope>
</reference>
<dbReference type="PROSITE" id="PS50025">
    <property type="entry name" value="LAM_G_DOMAIN"/>
    <property type="match status" value="5"/>
</dbReference>
<feature type="disulfide bond" evidence="7">
    <location>
        <begin position="1432"/>
        <end position="1441"/>
    </location>
</feature>
<feature type="region of interest" description="Disordered" evidence="9">
    <location>
        <begin position="3219"/>
        <end position="3257"/>
    </location>
</feature>
<feature type="disulfide bond" evidence="6">
    <location>
        <begin position="3754"/>
        <end position="3781"/>
    </location>
</feature>
<feature type="disulfide bond" evidence="7">
    <location>
        <begin position="605"/>
        <end position="614"/>
    </location>
</feature>
<feature type="disulfide bond" evidence="7">
    <location>
        <begin position="1372"/>
        <end position="1384"/>
    </location>
</feature>
<dbReference type="Pfam" id="PF00055">
    <property type="entry name" value="Laminin_N"/>
    <property type="match status" value="1"/>
</dbReference>
<evidence type="ECO:0000259" key="11">
    <source>
        <dbReference type="PROSITE" id="PS50027"/>
    </source>
</evidence>
<feature type="domain" description="Laminin G" evidence="10">
    <location>
        <begin position="3431"/>
        <end position="3612"/>
    </location>
</feature>
<keyword evidence="5 7" id="KW-0424">Laminin EGF-like domain</keyword>
<feature type="disulfide bond" evidence="7">
    <location>
        <begin position="1951"/>
        <end position="1960"/>
    </location>
</feature>
<keyword evidence="14" id="KW-1185">Reference proteome</keyword>
<reference evidence="14" key="1">
    <citation type="submission" date="2025-05" db="UniProtKB">
        <authorList>
            <consortium name="RefSeq"/>
        </authorList>
    </citation>
    <scope>NUCLEOTIDE SEQUENCE [LARGE SCALE GENOMIC DNA]</scope>
</reference>
<feature type="domain" description="Laminin EGF-like" evidence="11">
    <location>
        <begin position="1822"/>
        <end position="1879"/>
    </location>
</feature>
<feature type="disulfide bond" evidence="7">
    <location>
        <begin position="444"/>
        <end position="456"/>
    </location>
</feature>
<feature type="domain" description="Laminin EGF-like" evidence="11">
    <location>
        <begin position="1460"/>
        <end position="1507"/>
    </location>
</feature>
<feature type="domain" description="Laminin EGF-like" evidence="11">
    <location>
        <begin position="630"/>
        <end position="680"/>
    </location>
</feature>
<feature type="domain" description="Laminin EGF-like" evidence="11">
    <location>
        <begin position="1372"/>
        <end position="1417"/>
    </location>
</feature>
<dbReference type="PROSITE" id="PS01248">
    <property type="entry name" value="EGF_LAM_1"/>
    <property type="match status" value="9"/>
</dbReference>
<dbReference type="PRINTS" id="PR00011">
    <property type="entry name" value="EGFLAMININ"/>
</dbReference>
<evidence type="ECO:0000256" key="6">
    <source>
        <dbReference type="PROSITE-ProRule" id="PRU00122"/>
    </source>
</evidence>
<dbReference type="Gene3D" id="2.60.120.200">
    <property type="match status" value="5"/>
</dbReference>
<feature type="domain" description="Laminin G" evidence="10">
    <location>
        <begin position="2665"/>
        <end position="2849"/>
    </location>
</feature>
<feature type="domain" description="Laminin EGF-like" evidence="11">
    <location>
        <begin position="444"/>
        <end position="490"/>
    </location>
</feature>
<dbReference type="CDD" id="cd00110">
    <property type="entry name" value="LamG"/>
    <property type="match status" value="5"/>
</dbReference>
<evidence type="ECO:0000259" key="12">
    <source>
        <dbReference type="PROSITE" id="PS51115"/>
    </source>
</evidence>
<feature type="disulfide bond" evidence="7">
    <location>
        <begin position="466"/>
        <end position="475"/>
    </location>
</feature>
<comment type="caution">
    <text evidence="7">Lacks conserved residue(s) required for the propagation of feature annotation.</text>
</comment>
<evidence type="ECO:0000256" key="8">
    <source>
        <dbReference type="SAM" id="Coils"/>
    </source>
</evidence>
<evidence type="ECO:0000256" key="7">
    <source>
        <dbReference type="PROSITE-ProRule" id="PRU00460"/>
    </source>
</evidence>
<organism evidence="14 15">
    <name type="scientific">Hydra vulgaris</name>
    <name type="common">Hydra</name>
    <name type="synonym">Hydra attenuata</name>
    <dbReference type="NCBI Taxonomy" id="6087"/>
    <lineage>
        <taxon>Eukaryota</taxon>
        <taxon>Metazoa</taxon>
        <taxon>Cnidaria</taxon>
        <taxon>Hydrozoa</taxon>
        <taxon>Hydroidolina</taxon>
        <taxon>Anthoathecata</taxon>
        <taxon>Aplanulata</taxon>
        <taxon>Hydridae</taxon>
        <taxon>Hydra</taxon>
    </lineage>
</organism>
<dbReference type="Pfam" id="PF02210">
    <property type="entry name" value="Laminin_G_2"/>
    <property type="match status" value="5"/>
</dbReference>
<feature type="compositionally biased region" description="Polar residues" evidence="9">
    <location>
        <begin position="3233"/>
        <end position="3243"/>
    </location>
</feature>
<feature type="disulfide bond" evidence="7">
    <location>
        <begin position="1393"/>
        <end position="1402"/>
    </location>
</feature>
<dbReference type="CDD" id="cd00055">
    <property type="entry name" value="EGF_Lam"/>
    <property type="match status" value="19"/>
</dbReference>
<dbReference type="Gene3D" id="2.10.25.10">
    <property type="entry name" value="Laminin"/>
    <property type="match status" value="19"/>
</dbReference>
<dbReference type="InterPro" id="IPR000742">
    <property type="entry name" value="EGF"/>
</dbReference>
<feature type="disulfide bond" evidence="7">
    <location>
        <begin position="630"/>
        <end position="642"/>
    </location>
</feature>
<dbReference type="SUPFAM" id="SSF57196">
    <property type="entry name" value="EGF/Laminin"/>
    <property type="match status" value="17"/>
</dbReference>
<dbReference type="RefSeq" id="XP_065643863.1">
    <property type="nucleotide sequence ID" value="XM_065787791.1"/>
</dbReference>
<evidence type="ECO:0000256" key="4">
    <source>
        <dbReference type="ARBA" id="ARBA00023180"/>
    </source>
</evidence>
<dbReference type="Gene3D" id="2.60.120.260">
    <property type="entry name" value="Galactose-binding domain-like"/>
    <property type="match status" value="1"/>
</dbReference>
<dbReference type="PROSITE" id="PS50027">
    <property type="entry name" value="EGF_LAM_2"/>
    <property type="match status" value="13"/>
</dbReference>
<dbReference type="InterPro" id="IPR008211">
    <property type="entry name" value="Laminin_N"/>
</dbReference>
<feature type="domain" description="Laminin EGF-like" evidence="11">
    <location>
        <begin position="1508"/>
        <end position="1559"/>
    </location>
</feature>
<dbReference type="SMART" id="SM00136">
    <property type="entry name" value="LamNT"/>
    <property type="match status" value="1"/>
</dbReference>
<dbReference type="InterPro" id="IPR013320">
    <property type="entry name" value="ConA-like_dom_sf"/>
</dbReference>
<feature type="domain" description="Laminin N-terminal" evidence="13">
    <location>
        <begin position="13"/>
        <end position="271"/>
    </location>
</feature>
<feature type="disulfide bond" evidence="7">
    <location>
        <begin position="586"/>
        <end position="603"/>
    </location>
</feature>
<feature type="domain" description="Laminin G" evidence="10">
    <location>
        <begin position="3608"/>
        <end position="3781"/>
    </location>
</feature>
<feature type="domain" description="Laminin EGF-like" evidence="11">
    <location>
        <begin position="584"/>
        <end position="629"/>
    </location>
</feature>
<keyword evidence="1" id="KW-0732">Signal</keyword>
<feature type="disulfide bond" evidence="7">
    <location>
        <begin position="584"/>
        <end position="596"/>
    </location>
</feature>
<feature type="domain" description="Laminin EGF-like" evidence="11">
    <location>
        <begin position="399"/>
        <end position="443"/>
    </location>
</feature>
<feature type="domain" description="Laminin EGF-like" evidence="11">
    <location>
        <begin position="1418"/>
        <end position="1459"/>
    </location>
</feature>
<evidence type="ECO:0000259" key="13">
    <source>
        <dbReference type="PROSITE" id="PS51117"/>
    </source>
</evidence>
<dbReference type="SMART" id="SM00181">
    <property type="entry name" value="EGF"/>
    <property type="match status" value="15"/>
</dbReference>
<feature type="domain" description="Laminin EGF-like" evidence="11">
    <location>
        <begin position="1930"/>
        <end position="1978"/>
    </location>
</feature>
<evidence type="ECO:0000256" key="9">
    <source>
        <dbReference type="SAM" id="MobiDB-lite"/>
    </source>
</evidence>
<feature type="domain" description="Laminin EGF-like" evidence="11">
    <location>
        <begin position="1979"/>
        <end position="2025"/>
    </location>
</feature>
<dbReference type="GeneID" id="100200618"/>
<feature type="domain" description="Laminin EGF-like" evidence="11">
    <location>
        <begin position="491"/>
        <end position="542"/>
    </location>
</feature>
<evidence type="ECO:0000256" key="5">
    <source>
        <dbReference type="ARBA" id="ARBA00023292"/>
    </source>
</evidence>
<feature type="disulfide bond" evidence="7">
    <location>
        <begin position="1483"/>
        <end position="1492"/>
    </location>
</feature>